<dbReference type="InterPro" id="IPR036282">
    <property type="entry name" value="Glutathione-S-Trfase_C_sf"/>
</dbReference>
<dbReference type="Pfam" id="PF13417">
    <property type="entry name" value="GST_N_3"/>
    <property type="match status" value="1"/>
</dbReference>
<dbReference type="SUPFAM" id="SSF47616">
    <property type="entry name" value="GST C-terminal domain-like"/>
    <property type="match status" value="1"/>
</dbReference>
<keyword evidence="4" id="KW-1185">Reference proteome</keyword>
<sequence>MALQLYAHPFSSFCQKALIALYENGTPFEYVTLSPENPSAMEKLQSLWPMAKFPMLMDEGRPIHEATIIIEHLQAFHSGPVRLIPDDPKLAVEVRFMDRFFDNYISTPQQKLVFDVLRQPGERDPKGVEDAKRMLEKAYHWLDVHMAGREWAAGDGFSLADCAAAPSLFYADWSHPIPERFANARAYRQRLNGRPSFARAIDEARPYRSFFPLGAPDRD</sequence>
<comment type="caution">
    <text evidence="3">The sequence shown here is derived from an EMBL/GenBank/DDBJ whole genome shotgun (WGS) entry which is preliminary data.</text>
</comment>
<keyword evidence="3" id="KW-0808">Transferase</keyword>
<reference evidence="3 4" key="1">
    <citation type="submission" date="2024-06" db="EMBL/GenBank/DDBJ databases">
        <title>Genomic Encyclopedia of Type Strains, Phase IV (KMG-IV): sequencing the most valuable type-strain genomes for metagenomic binning, comparative biology and taxonomic classification.</title>
        <authorList>
            <person name="Goeker M."/>
        </authorList>
    </citation>
    <scope>NUCLEOTIDE SEQUENCE [LARGE SCALE GENOMIC DNA]</scope>
    <source>
        <strain evidence="3 4">DSM 19730</strain>
    </source>
</reference>
<dbReference type="InterPro" id="IPR036249">
    <property type="entry name" value="Thioredoxin-like_sf"/>
</dbReference>
<dbReference type="Proteomes" id="UP001549143">
    <property type="component" value="Unassembled WGS sequence"/>
</dbReference>
<dbReference type="CDD" id="cd00570">
    <property type="entry name" value="GST_N_family"/>
    <property type="match status" value="1"/>
</dbReference>
<dbReference type="SUPFAM" id="SSF52833">
    <property type="entry name" value="Thioredoxin-like"/>
    <property type="match status" value="1"/>
</dbReference>
<dbReference type="PROSITE" id="PS51354">
    <property type="entry name" value="GLUTAREDOXIN_2"/>
    <property type="match status" value="1"/>
</dbReference>
<dbReference type="Gene3D" id="1.20.1050.10">
    <property type="match status" value="1"/>
</dbReference>
<protein>
    <submittedName>
        <fullName evidence="3">Glutathione S-transferase</fullName>
        <ecNumber evidence="3">2.5.1.18</ecNumber>
    </submittedName>
</protein>
<organism evidence="3 4">
    <name type="scientific">Aquamicrobium ahrensii</name>
    <dbReference type="NCBI Taxonomy" id="469551"/>
    <lineage>
        <taxon>Bacteria</taxon>
        <taxon>Pseudomonadati</taxon>
        <taxon>Pseudomonadota</taxon>
        <taxon>Alphaproteobacteria</taxon>
        <taxon>Hyphomicrobiales</taxon>
        <taxon>Phyllobacteriaceae</taxon>
        <taxon>Aquamicrobium</taxon>
    </lineage>
</organism>
<dbReference type="PROSITE" id="PS50404">
    <property type="entry name" value="GST_NTER"/>
    <property type="match status" value="1"/>
</dbReference>
<proteinExistence type="predicted"/>
<name>A0ABV2KL53_9HYPH</name>
<evidence type="ECO:0000313" key="4">
    <source>
        <dbReference type="Proteomes" id="UP001549143"/>
    </source>
</evidence>
<dbReference type="SFLD" id="SFLDS00019">
    <property type="entry name" value="Glutathione_Transferase_(cytos"/>
    <property type="match status" value="1"/>
</dbReference>
<dbReference type="EMBL" id="JBEPMN010000004">
    <property type="protein sequence ID" value="MET3661330.1"/>
    <property type="molecule type" value="Genomic_DNA"/>
</dbReference>
<dbReference type="EC" id="2.5.1.18" evidence="3"/>
<dbReference type="RefSeq" id="WP_354151200.1">
    <property type="nucleotide sequence ID" value="NZ_JBEPMN010000004.1"/>
</dbReference>
<dbReference type="CDD" id="cd00299">
    <property type="entry name" value="GST_C_family"/>
    <property type="match status" value="1"/>
</dbReference>
<gene>
    <name evidence="3" type="ORF">ABID44_001650</name>
</gene>
<dbReference type="InterPro" id="IPR040079">
    <property type="entry name" value="Glutathione_S-Trfase"/>
</dbReference>
<dbReference type="PROSITE" id="PS50405">
    <property type="entry name" value="GST_CTER"/>
    <property type="match status" value="1"/>
</dbReference>
<dbReference type="PANTHER" id="PTHR44051">
    <property type="entry name" value="GLUTATHIONE S-TRANSFERASE-RELATED"/>
    <property type="match status" value="1"/>
</dbReference>
<dbReference type="InterPro" id="IPR004046">
    <property type="entry name" value="GST_C"/>
</dbReference>
<dbReference type="InterPro" id="IPR010987">
    <property type="entry name" value="Glutathione-S-Trfase_C-like"/>
</dbReference>
<accession>A0ABV2KL53</accession>
<dbReference type="InterPro" id="IPR004045">
    <property type="entry name" value="Glutathione_S-Trfase_N"/>
</dbReference>
<dbReference type="PANTHER" id="PTHR44051:SF9">
    <property type="entry name" value="GLUTATHIONE S-TRANSFERASE 1"/>
    <property type="match status" value="1"/>
</dbReference>
<dbReference type="Gene3D" id="3.40.30.10">
    <property type="entry name" value="Glutaredoxin"/>
    <property type="match status" value="1"/>
</dbReference>
<feature type="domain" description="GST C-terminal" evidence="2">
    <location>
        <begin position="87"/>
        <end position="210"/>
    </location>
</feature>
<evidence type="ECO:0000259" key="1">
    <source>
        <dbReference type="PROSITE" id="PS50404"/>
    </source>
</evidence>
<dbReference type="GO" id="GO:0004364">
    <property type="term" value="F:glutathione transferase activity"/>
    <property type="evidence" value="ECO:0007669"/>
    <property type="project" value="UniProtKB-EC"/>
</dbReference>
<evidence type="ECO:0000259" key="2">
    <source>
        <dbReference type="PROSITE" id="PS50405"/>
    </source>
</evidence>
<evidence type="ECO:0000313" key="3">
    <source>
        <dbReference type="EMBL" id="MET3661330.1"/>
    </source>
</evidence>
<dbReference type="Pfam" id="PF00043">
    <property type="entry name" value="GST_C"/>
    <property type="match status" value="1"/>
</dbReference>
<dbReference type="SFLD" id="SFLDG00358">
    <property type="entry name" value="Main_(cytGST)"/>
    <property type="match status" value="1"/>
</dbReference>
<feature type="domain" description="GST N-terminal" evidence="1">
    <location>
        <begin position="1"/>
        <end position="81"/>
    </location>
</feature>